<dbReference type="InterPro" id="IPR026906">
    <property type="entry name" value="LRR_5"/>
</dbReference>
<dbReference type="Gene3D" id="3.80.10.10">
    <property type="entry name" value="Ribonuclease Inhibitor"/>
    <property type="match status" value="2"/>
</dbReference>
<organism evidence="1 2">
    <name type="scientific">Acetobacterium wieringae</name>
    <dbReference type="NCBI Taxonomy" id="52694"/>
    <lineage>
        <taxon>Bacteria</taxon>
        <taxon>Bacillati</taxon>
        <taxon>Bacillota</taxon>
        <taxon>Clostridia</taxon>
        <taxon>Eubacteriales</taxon>
        <taxon>Eubacteriaceae</taxon>
        <taxon>Acetobacterium</taxon>
    </lineage>
</organism>
<dbReference type="Proteomes" id="UP001163550">
    <property type="component" value="Chromosome"/>
</dbReference>
<dbReference type="InterPro" id="IPR032675">
    <property type="entry name" value="LRR_dom_sf"/>
</dbReference>
<dbReference type="InterPro" id="IPR006637">
    <property type="entry name" value="ChW"/>
</dbReference>
<dbReference type="Pfam" id="PF07538">
    <property type="entry name" value="ChW"/>
    <property type="match status" value="3"/>
</dbReference>
<proteinExistence type="predicted"/>
<sequence>MKRMLQNGMSVFIVSILFFTVVPLGVMAETLVSEDENFTLETNNAIQNEPLTTQIDDTIPDENDQLNASDVSIEVNLTATNNLKTDIGKAMIKAGISDYDDITSLKINAGSGINFGKSDSDFIRTLVNIKKLDLSNFTETTFPANTFSASFVSGCKKLETVILHDGTKVSASMFQDCISLKTIDLSKSNPDLGNSAFYGCASLENVALPYGAKLNHHIFLNCCSLTSMDLTNANPLIGSNAFNGCSNLEKVILPENTILTERTFYNCSRLDDINWSSIKSLSDVSSTSIGTNFGYCAFDFTQNYPFPSWNDNNVSAYNGDQIPKLYFSLAQESYELNTGDAFTIPTPIFKTKSGTDYNNLETYKDIYSPWLDKNVSYKHNMTYDTTITHEGQVVDTIDTSIPGKYQITYDLLSTTYADKHTLTCTVTVNAGYSISSFTADKSSGQIIDSTINLTAAATSGEAPYQYKFYYRLNNATTVLKDFSSANTASFKPTTAGNYTLFVDAKDKNGKTCTKSISDYVIKSDVSESINCSYRTHVQNVGWQDWKSNGTMSGTSGQGLRLEGIEIKLDNQGNDLGVEYSTHIQNIGWQDFKSNGTMSGTSGQALRLEAIKINLTGNDAALFDIYYHVHAQNIGWMGWAKNGETAGTAGYGYRLEGIEIKVVPKGDPAPNNNVVCVEPFKENNDEKIMGAIAGQWTDGKNYIYFQNVNKSSLNGAIQLKDIRDGMTGKYRIVGVNGNVLNVTVYDQVNGGIALINTNFSIDTGIQGDGIINLWGKTWTYVSDSPIFK</sequence>
<dbReference type="SMART" id="SM00728">
    <property type="entry name" value="ChW"/>
    <property type="match status" value="3"/>
</dbReference>
<dbReference type="InterPro" id="IPR013783">
    <property type="entry name" value="Ig-like_fold"/>
</dbReference>
<dbReference type="SUPFAM" id="SSF52058">
    <property type="entry name" value="L domain-like"/>
    <property type="match status" value="1"/>
</dbReference>
<evidence type="ECO:0000313" key="1">
    <source>
        <dbReference type="EMBL" id="UYO62375.1"/>
    </source>
</evidence>
<gene>
    <name evidence="1" type="ORF">LNN31_16530</name>
</gene>
<name>A0ABY6HCZ0_9FIRM</name>
<keyword evidence="2" id="KW-1185">Reference proteome</keyword>
<dbReference type="Gene3D" id="2.60.40.10">
    <property type="entry name" value="Immunoglobulins"/>
    <property type="match status" value="1"/>
</dbReference>
<dbReference type="EMBL" id="CP087994">
    <property type="protein sequence ID" value="UYO62375.1"/>
    <property type="molecule type" value="Genomic_DNA"/>
</dbReference>
<reference evidence="1" key="1">
    <citation type="submission" date="2021-11" db="EMBL/GenBank/DDBJ databases">
        <title>Isoprene-degrading acetogen.</title>
        <authorList>
            <person name="Yang Y."/>
            <person name="Jin H."/>
            <person name="Yan J."/>
        </authorList>
    </citation>
    <scope>NUCLEOTIDE SEQUENCE</scope>
    <source>
        <strain evidence="1">Berkeley</strain>
    </source>
</reference>
<protein>
    <submittedName>
        <fullName evidence="1">Leucine-rich repeat protein</fullName>
    </submittedName>
</protein>
<accession>A0ABY6HCZ0</accession>
<evidence type="ECO:0000313" key="2">
    <source>
        <dbReference type="Proteomes" id="UP001163550"/>
    </source>
</evidence>
<dbReference type="Pfam" id="PF13306">
    <property type="entry name" value="LRR_5"/>
    <property type="match status" value="1"/>
</dbReference>
<dbReference type="RefSeq" id="WP_228878079.1">
    <property type="nucleotide sequence ID" value="NZ_CABIIK010000004.1"/>
</dbReference>